<dbReference type="PRINTS" id="PR00420">
    <property type="entry name" value="RNGMNOXGNASE"/>
</dbReference>
<dbReference type="Gene3D" id="3.50.50.60">
    <property type="entry name" value="FAD/NAD(P)-binding domain"/>
    <property type="match status" value="1"/>
</dbReference>
<comment type="caution">
    <text evidence="5">The sequence shown here is derived from an EMBL/GenBank/DDBJ whole genome shotgun (WGS) entry which is preliminary data.</text>
</comment>
<dbReference type="PANTHER" id="PTHR43004:SF19">
    <property type="entry name" value="BINDING MONOOXYGENASE, PUTATIVE (JCVI)-RELATED"/>
    <property type="match status" value="1"/>
</dbReference>
<dbReference type="Pfam" id="PF21274">
    <property type="entry name" value="Rng_hyd_C"/>
    <property type="match status" value="1"/>
</dbReference>
<evidence type="ECO:0000256" key="1">
    <source>
        <dbReference type="ARBA" id="ARBA00001974"/>
    </source>
</evidence>
<dbReference type="RefSeq" id="WP_139579565.1">
    <property type="nucleotide sequence ID" value="NZ_VDMA02000025.1"/>
</dbReference>
<feature type="domain" description="FAD-binding" evidence="4">
    <location>
        <begin position="3"/>
        <end position="336"/>
    </location>
</feature>
<name>A0A5N6BHI2_9ACTN</name>
<comment type="cofactor">
    <cofactor evidence="1">
        <name>FAD</name>
        <dbReference type="ChEBI" id="CHEBI:57692"/>
    </cofactor>
</comment>
<accession>A0A5N6BHI2</accession>
<organism evidence="5 6">
    <name type="scientific">Microbispora catharanthi</name>
    <dbReference type="NCBI Taxonomy" id="1712871"/>
    <lineage>
        <taxon>Bacteria</taxon>
        <taxon>Bacillati</taxon>
        <taxon>Actinomycetota</taxon>
        <taxon>Actinomycetes</taxon>
        <taxon>Streptosporangiales</taxon>
        <taxon>Streptosporangiaceae</taxon>
        <taxon>Microbispora</taxon>
    </lineage>
</organism>
<dbReference type="InterPro" id="IPR002938">
    <property type="entry name" value="FAD-bd"/>
</dbReference>
<keyword evidence="2" id="KW-0285">Flavoprotein</keyword>
<dbReference type="SUPFAM" id="SSF51905">
    <property type="entry name" value="FAD/NAD(P)-binding domain"/>
    <property type="match status" value="1"/>
</dbReference>
<gene>
    <name evidence="5" type="ORF">FH610_035230</name>
</gene>
<dbReference type="GO" id="GO:0071949">
    <property type="term" value="F:FAD binding"/>
    <property type="evidence" value="ECO:0007669"/>
    <property type="project" value="InterPro"/>
</dbReference>
<reference evidence="5 6" key="1">
    <citation type="submission" date="2019-10" db="EMBL/GenBank/DDBJ databases">
        <title>Nonomuraea sp. nov., isolated from Phyllanthus amarus.</title>
        <authorList>
            <person name="Klykleung N."/>
            <person name="Tanasupawat S."/>
        </authorList>
    </citation>
    <scope>NUCLEOTIDE SEQUENCE [LARGE SCALE GENOMIC DNA]</scope>
    <source>
        <strain evidence="5 6">CR1-09</strain>
    </source>
</reference>
<keyword evidence="6" id="KW-1185">Reference proteome</keyword>
<dbReference type="Gene3D" id="3.40.30.120">
    <property type="match status" value="1"/>
</dbReference>
<dbReference type="Proteomes" id="UP000313066">
    <property type="component" value="Unassembled WGS sequence"/>
</dbReference>
<keyword evidence="3" id="KW-0274">FAD</keyword>
<protein>
    <submittedName>
        <fullName evidence="5">FAD-dependent oxidoreductase</fullName>
    </submittedName>
</protein>
<evidence type="ECO:0000256" key="3">
    <source>
        <dbReference type="ARBA" id="ARBA00022827"/>
    </source>
</evidence>
<dbReference type="EMBL" id="VDMA02000025">
    <property type="protein sequence ID" value="KAB8180026.1"/>
    <property type="molecule type" value="Genomic_DNA"/>
</dbReference>
<dbReference type="AlphaFoldDB" id="A0A5N6BHI2"/>
<evidence type="ECO:0000313" key="6">
    <source>
        <dbReference type="Proteomes" id="UP000313066"/>
    </source>
</evidence>
<dbReference type="Pfam" id="PF01494">
    <property type="entry name" value="FAD_binding_3"/>
    <property type="match status" value="1"/>
</dbReference>
<dbReference type="InterPro" id="IPR036188">
    <property type="entry name" value="FAD/NAD-bd_sf"/>
</dbReference>
<sequence>MNSDVIVVGAGPTGLLLAGDLAGAGVRVTLVERRTGESPLSRAFAVHARTLEMLDMRGLADQALASGTTVPGLLIWDHVTIGMTELPGDHPYMLVTPQYEIERLLLKRAVANGAELLSGHEVMGVGQDTDGVDVRVRPLGGEARTLRASYAVGADGRHSTVREAAGIPFPGHAVARSVMLADVRLNDKPGELLSVNGVREGFVFIAPFGDGWYRVIGRNHRNGDLPDDVPVDFEELKWLTRKCYGTDFDMHDPRWMSRFHSEERQAARYRAGRIFVVGDAAHVHAPAGGQGMNTGLQDAANLGWKLAAAVRGWAQPGLLDSYDEERRPVGRAVLRTSGLLTRLALLRSPVLRAVRNQVSGTAMRVAPLRRAAALTMLSGLGIRYPAPAGAHSWVGRRVPDLPLADSSGGGTAPARLYEALRGGRFVLVGRLAPPAGWGDRVDHVVPAEAGAAAMLVRPDGYLAWAGVRPGTADLVRALTGWCGRAA</sequence>
<dbReference type="InterPro" id="IPR050641">
    <property type="entry name" value="RIFMO-like"/>
</dbReference>
<dbReference type="GO" id="GO:0016709">
    <property type="term" value="F:oxidoreductase activity, acting on paired donors, with incorporation or reduction of molecular oxygen, NAD(P)H as one donor, and incorporation of one atom of oxygen"/>
    <property type="evidence" value="ECO:0007669"/>
    <property type="project" value="UniProtKB-ARBA"/>
</dbReference>
<evidence type="ECO:0000313" key="5">
    <source>
        <dbReference type="EMBL" id="KAB8180026.1"/>
    </source>
</evidence>
<evidence type="ECO:0000256" key="2">
    <source>
        <dbReference type="ARBA" id="ARBA00022630"/>
    </source>
</evidence>
<proteinExistence type="predicted"/>
<dbReference type="Gene3D" id="3.30.70.2450">
    <property type="match status" value="1"/>
</dbReference>
<dbReference type="PANTHER" id="PTHR43004">
    <property type="entry name" value="TRK SYSTEM POTASSIUM UPTAKE PROTEIN"/>
    <property type="match status" value="1"/>
</dbReference>
<evidence type="ECO:0000259" key="4">
    <source>
        <dbReference type="Pfam" id="PF01494"/>
    </source>
</evidence>